<dbReference type="Pfam" id="PF00498">
    <property type="entry name" value="FHA"/>
    <property type="match status" value="1"/>
</dbReference>
<dbReference type="PANTHER" id="PTHR13832">
    <property type="entry name" value="PROTEIN PHOSPHATASE 2C"/>
    <property type="match status" value="1"/>
</dbReference>
<keyword evidence="15" id="KW-1185">Reference proteome</keyword>
<dbReference type="InterPro" id="IPR001932">
    <property type="entry name" value="PPM-type_phosphatase-like_dom"/>
</dbReference>
<dbReference type="GO" id="GO:0046872">
    <property type="term" value="F:metal ion binding"/>
    <property type="evidence" value="ECO:0007669"/>
    <property type="project" value="UniProtKB-KW"/>
</dbReference>
<protein>
    <recommendedName>
        <fullName evidence="4">protein-serine/threonine phosphatase</fullName>
        <ecNumber evidence="4">3.1.3.16</ecNumber>
    </recommendedName>
</protein>
<dbReference type="InterPro" id="IPR015655">
    <property type="entry name" value="PP2C"/>
</dbReference>
<dbReference type="FunFam" id="3.60.40.10:FF:000047">
    <property type="entry name" value="Protein phosphatase 2C 70"/>
    <property type="match status" value="1"/>
</dbReference>
<proteinExistence type="inferred from homology"/>
<evidence type="ECO:0000259" key="13">
    <source>
        <dbReference type="PROSITE" id="PS51746"/>
    </source>
</evidence>
<evidence type="ECO:0000256" key="8">
    <source>
        <dbReference type="ARBA" id="ARBA00022912"/>
    </source>
</evidence>
<dbReference type="CDD" id="cd22678">
    <property type="entry name" value="FHA_PP2C70-like"/>
    <property type="match status" value="1"/>
</dbReference>
<evidence type="ECO:0000256" key="3">
    <source>
        <dbReference type="ARBA" id="ARBA00006702"/>
    </source>
</evidence>
<comment type="cofactor">
    <cofactor evidence="2">
        <name>Mg(2+)</name>
        <dbReference type="ChEBI" id="CHEBI:18420"/>
    </cofactor>
</comment>
<keyword evidence="9" id="KW-0464">Manganese</keyword>
<comment type="catalytic activity">
    <reaction evidence="11">
        <text>O-phospho-L-threonyl-[protein] + H2O = L-threonyl-[protein] + phosphate</text>
        <dbReference type="Rhea" id="RHEA:47004"/>
        <dbReference type="Rhea" id="RHEA-COMP:11060"/>
        <dbReference type="Rhea" id="RHEA-COMP:11605"/>
        <dbReference type="ChEBI" id="CHEBI:15377"/>
        <dbReference type="ChEBI" id="CHEBI:30013"/>
        <dbReference type="ChEBI" id="CHEBI:43474"/>
        <dbReference type="ChEBI" id="CHEBI:61977"/>
        <dbReference type="EC" id="3.1.3.16"/>
    </reaction>
</comment>
<dbReference type="PROSITE" id="PS01032">
    <property type="entry name" value="PPM_1"/>
    <property type="match status" value="1"/>
</dbReference>
<dbReference type="SMART" id="SM00240">
    <property type="entry name" value="FHA"/>
    <property type="match status" value="1"/>
</dbReference>
<dbReference type="Proteomes" id="UP000243459">
    <property type="component" value="Chromosome 2"/>
</dbReference>
<organism evidence="14 15">
    <name type="scientific">Asparagus officinalis</name>
    <name type="common">Garden asparagus</name>
    <dbReference type="NCBI Taxonomy" id="4686"/>
    <lineage>
        <taxon>Eukaryota</taxon>
        <taxon>Viridiplantae</taxon>
        <taxon>Streptophyta</taxon>
        <taxon>Embryophyta</taxon>
        <taxon>Tracheophyta</taxon>
        <taxon>Spermatophyta</taxon>
        <taxon>Magnoliopsida</taxon>
        <taxon>Liliopsida</taxon>
        <taxon>Asparagales</taxon>
        <taxon>Asparagaceae</taxon>
        <taxon>Asparagoideae</taxon>
        <taxon>Asparagus</taxon>
    </lineage>
</organism>
<keyword evidence="6" id="KW-0378">Hydrolase</keyword>
<reference evidence="15" key="1">
    <citation type="journal article" date="2017" name="Nat. Commun.">
        <title>The asparagus genome sheds light on the origin and evolution of a young Y chromosome.</title>
        <authorList>
            <person name="Harkess A."/>
            <person name="Zhou J."/>
            <person name="Xu C."/>
            <person name="Bowers J.E."/>
            <person name="Van der Hulst R."/>
            <person name="Ayyampalayam S."/>
            <person name="Mercati F."/>
            <person name="Riccardi P."/>
            <person name="McKain M.R."/>
            <person name="Kakrana A."/>
            <person name="Tang H."/>
            <person name="Ray J."/>
            <person name="Groenendijk J."/>
            <person name="Arikit S."/>
            <person name="Mathioni S.M."/>
            <person name="Nakano M."/>
            <person name="Shan H."/>
            <person name="Telgmann-Rauber A."/>
            <person name="Kanno A."/>
            <person name="Yue Z."/>
            <person name="Chen H."/>
            <person name="Li W."/>
            <person name="Chen Y."/>
            <person name="Xu X."/>
            <person name="Zhang Y."/>
            <person name="Luo S."/>
            <person name="Chen H."/>
            <person name="Gao J."/>
            <person name="Mao Z."/>
            <person name="Pires J.C."/>
            <person name="Luo M."/>
            <person name="Kudrna D."/>
            <person name="Wing R.A."/>
            <person name="Meyers B.C."/>
            <person name="Yi K."/>
            <person name="Kong H."/>
            <person name="Lavrijsen P."/>
            <person name="Sunseri F."/>
            <person name="Falavigna A."/>
            <person name="Ye Y."/>
            <person name="Leebens-Mack J.H."/>
            <person name="Chen G."/>
        </authorList>
    </citation>
    <scope>NUCLEOTIDE SEQUENCE [LARGE SCALE GENOMIC DNA]</scope>
    <source>
        <strain evidence="15">cv. DH0086</strain>
    </source>
</reference>
<dbReference type="Gene3D" id="3.60.40.10">
    <property type="entry name" value="PPM-type phosphatase domain"/>
    <property type="match status" value="1"/>
</dbReference>
<keyword evidence="5" id="KW-0479">Metal-binding</keyword>
<dbReference type="CDD" id="cd00143">
    <property type="entry name" value="PP2Cc"/>
    <property type="match status" value="1"/>
</dbReference>
<dbReference type="GO" id="GO:0004722">
    <property type="term" value="F:protein serine/threonine phosphatase activity"/>
    <property type="evidence" value="ECO:0007669"/>
    <property type="project" value="UniProtKB-EC"/>
</dbReference>
<evidence type="ECO:0000256" key="10">
    <source>
        <dbReference type="ARBA" id="ARBA00047761"/>
    </source>
</evidence>
<dbReference type="SMART" id="SM00332">
    <property type="entry name" value="PP2Cc"/>
    <property type="match status" value="1"/>
</dbReference>
<evidence type="ECO:0000256" key="6">
    <source>
        <dbReference type="ARBA" id="ARBA00022801"/>
    </source>
</evidence>
<dbReference type="Gramene" id="ONK78018">
    <property type="protein sequence ID" value="ONK78018"/>
    <property type="gene ID" value="A4U43_C02F13340"/>
</dbReference>
<name>A0A5P1FI60_ASPOF</name>
<dbReference type="EC" id="3.1.3.16" evidence="4"/>
<dbReference type="InterPro" id="IPR000222">
    <property type="entry name" value="PP2C_BS"/>
</dbReference>
<keyword evidence="7" id="KW-0460">Magnesium</keyword>
<dbReference type="PROSITE" id="PS50006">
    <property type="entry name" value="FHA_DOMAIN"/>
    <property type="match status" value="1"/>
</dbReference>
<evidence type="ECO:0000259" key="12">
    <source>
        <dbReference type="PROSITE" id="PS50006"/>
    </source>
</evidence>
<feature type="domain" description="FHA" evidence="12">
    <location>
        <begin position="163"/>
        <end position="214"/>
    </location>
</feature>
<dbReference type="Gene3D" id="2.60.200.20">
    <property type="match status" value="1"/>
</dbReference>
<evidence type="ECO:0000256" key="9">
    <source>
        <dbReference type="ARBA" id="ARBA00023211"/>
    </source>
</evidence>
<keyword evidence="8" id="KW-0904">Protein phosphatase</keyword>
<evidence type="ECO:0000256" key="7">
    <source>
        <dbReference type="ARBA" id="ARBA00022842"/>
    </source>
</evidence>
<evidence type="ECO:0000256" key="1">
    <source>
        <dbReference type="ARBA" id="ARBA00001936"/>
    </source>
</evidence>
<dbReference type="SUPFAM" id="SSF81606">
    <property type="entry name" value="PP2C-like"/>
    <property type="match status" value="1"/>
</dbReference>
<evidence type="ECO:0000313" key="15">
    <source>
        <dbReference type="Proteomes" id="UP000243459"/>
    </source>
</evidence>
<gene>
    <name evidence="14" type="ORF">A4U43_C02F13340</name>
</gene>
<evidence type="ECO:0000256" key="5">
    <source>
        <dbReference type="ARBA" id="ARBA00022723"/>
    </source>
</evidence>
<feature type="domain" description="PPM-type phosphatase" evidence="13">
    <location>
        <begin position="259"/>
        <end position="529"/>
    </location>
</feature>
<comment type="catalytic activity">
    <reaction evidence="10">
        <text>O-phospho-L-seryl-[protein] + H2O = L-seryl-[protein] + phosphate</text>
        <dbReference type="Rhea" id="RHEA:20629"/>
        <dbReference type="Rhea" id="RHEA-COMP:9863"/>
        <dbReference type="Rhea" id="RHEA-COMP:11604"/>
        <dbReference type="ChEBI" id="CHEBI:15377"/>
        <dbReference type="ChEBI" id="CHEBI:29999"/>
        <dbReference type="ChEBI" id="CHEBI:43474"/>
        <dbReference type="ChEBI" id="CHEBI:83421"/>
        <dbReference type="EC" id="3.1.3.16"/>
    </reaction>
</comment>
<evidence type="ECO:0000313" key="14">
    <source>
        <dbReference type="EMBL" id="ONK78018.1"/>
    </source>
</evidence>
<dbReference type="InterPro" id="IPR008984">
    <property type="entry name" value="SMAD_FHA_dom_sf"/>
</dbReference>
<dbReference type="InterPro" id="IPR000253">
    <property type="entry name" value="FHA_dom"/>
</dbReference>
<accession>A0A5P1FI60</accession>
<dbReference type="EMBL" id="CM007382">
    <property type="protein sequence ID" value="ONK78018.1"/>
    <property type="molecule type" value="Genomic_DNA"/>
</dbReference>
<dbReference type="PROSITE" id="PS51746">
    <property type="entry name" value="PPM_2"/>
    <property type="match status" value="1"/>
</dbReference>
<evidence type="ECO:0000256" key="11">
    <source>
        <dbReference type="ARBA" id="ARBA00048336"/>
    </source>
</evidence>
<sequence>MAETDDIERPFFSETSADVSGQSYDLAKVSDQESSIQIDENITSQTTYGVASNERFQTDCYVNQGDSLILDVVSETADSQQVSQTLKRASVSSRPVEEAKHVRKGYTASDLPSFGGKGRAHFSAIKAKSVGALRSSLNLEVIAGPAYGVCCSRLSTNTSMLPVIIGRVLPSNFVVKDSEVSGKHALINWNVNKSKWEIVDMGSLNGTFLNSRAIHHQDSNFRHWSDPIEIRNGDIITLGTSSKILVHISQHAEHRTPFGVGVASDPMAMRRGGKQLPMEDMCYYQCPLPDVEQFGLFGIFDGHGGAAAAETACKMLPQNIADILSKTEKREKVVALCNASDVLREAFHLTEAAMNHQYEGCTATVLLVWIDHHEELFAQCANVGDSACVVNVSGKQITMTEDHRIIGVTERARFSKMGMPLKDGEARVGGINLGRMLGDKFLKEQDSRFSAEPYVSQAVHVSKSCREAFALLASDGLWDVISIKKAVQLIVQKKDAHDANSAVRLANYVLGEARNLRTKDNTTIIFLDFDSMRTNLCNIHS</sequence>
<dbReference type="InterPro" id="IPR036457">
    <property type="entry name" value="PPM-type-like_dom_sf"/>
</dbReference>
<dbReference type="AlphaFoldDB" id="A0A5P1FI60"/>
<dbReference type="Pfam" id="PF00481">
    <property type="entry name" value="PP2C"/>
    <property type="match status" value="1"/>
</dbReference>
<comment type="cofactor">
    <cofactor evidence="1">
        <name>Mn(2+)</name>
        <dbReference type="ChEBI" id="CHEBI:29035"/>
    </cofactor>
</comment>
<dbReference type="OMA" id="NHYYEGC"/>
<evidence type="ECO:0000256" key="2">
    <source>
        <dbReference type="ARBA" id="ARBA00001946"/>
    </source>
</evidence>
<dbReference type="PANTHER" id="PTHR13832:SF643">
    <property type="entry name" value="PROTEIN PHOSPHATASE 2C-RELATED"/>
    <property type="match status" value="1"/>
</dbReference>
<comment type="similarity">
    <text evidence="3">Belongs to the PP2C family.</text>
</comment>
<evidence type="ECO:0000256" key="4">
    <source>
        <dbReference type="ARBA" id="ARBA00013081"/>
    </source>
</evidence>
<dbReference type="SUPFAM" id="SSF49879">
    <property type="entry name" value="SMAD/FHA domain"/>
    <property type="match status" value="1"/>
</dbReference>